<organism evidence="15 16">
    <name type="scientific">Flectobacillus roseus</name>
    <dbReference type="NCBI Taxonomy" id="502259"/>
    <lineage>
        <taxon>Bacteria</taxon>
        <taxon>Pseudomonadati</taxon>
        <taxon>Bacteroidota</taxon>
        <taxon>Cytophagia</taxon>
        <taxon>Cytophagales</taxon>
        <taxon>Flectobacillaceae</taxon>
        <taxon>Flectobacillus</taxon>
    </lineage>
</organism>
<dbReference type="InterPro" id="IPR036942">
    <property type="entry name" value="Beta-barrel_TonB_sf"/>
</dbReference>
<comment type="caution">
    <text evidence="15">The sequence shown here is derived from an EMBL/GenBank/DDBJ whole genome shotgun (WGS) entry which is preliminary data.</text>
</comment>
<feature type="chain" id="PRO_5045448266" evidence="12">
    <location>
        <begin position="20"/>
        <end position="780"/>
    </location>
</feature>
<evidence type="ECO:0000256" key="2">
    <source>
        <dbReference type="ARBA" id="ARBA00022448"/>
    </source>
</evidence>
<dbReference type="InterPro" id="IPR012910">
    <property type="entry name" value="Plug_dom"/>
</dbReference>
<evidence type="ECO:0000256" key="5">
    <source>
        <dbReference type="ARBA" id="ARBA00022729"/>
    </source>
</evidence>
<name>A0ABT6Y7G6_9BACT</name>
<keyword evidence="4 10" id="KW-0812">Transmembrane</keyword>
<evidence type="ECO:0000259" key="14">
    <source>
        <dbReference type="Pfam" id="PF07715"/>
    </source>
</evidence>
<evidence type="ECO:0000256" key="4">
    <source>
        <dbReference type="ARBA" id="ARBA00022692"/>
    </source>
</evidence>
<protein>
    <submittedName>
        <fullName evidence="15">TonB-dependent receptor</fullName>
    </submittedName>
</protein>
<evidence type="ECO:0000256" key="12">
    <source>
        <dbReference type="SAM" id="SignalP"/>
    </source>
</evidence>
<evidence type="ECO:0000256" key="3">
    <source>
        <dbReference type="ARBA" id="ARBA00022452"/>
    </source>
</evidence>
<proteinExistence type="inferred from homology"/>
<keyword evidence="3 10" id="KW-1134">Transmembrane beta strand</keyword>
<keyword evidence="2 10" id="KW-0813">Transport</keyword>
<dbReference type="PROSITE" id="PS52016">
    <property type="entry name" value="TONB_DEPENDENT_REC_3"/>
    <property type="match status" value="1"/>
</dbReference>
<dbReference type="EMBL" id="JASHIF010000008">
    <property type="protein sequence ID" value="MDI9859518.1"/>
    <property type="molecule type" value="Genomic_DNA"/>
</dbReference>
<feature type="domain" description="TonB-dependent receptor-like beta-barrel" evidence="13">
    <location>
        <begin position="308"/>
        <end position="734"/>
    </location>
</feature>
<dbReference type="Pfam" id="PF07715">
    <property type="entry name" value="Plug"/>
    <property type="match status" value="1"/>
</dbReference>
<comment type="subcellular location">
    <subcellularLocation>
        <location evidence="1 10">Cell outer membrane</location>
        <topology evidence="1 10">Multi-pass membrane protein</topology>
    </subcellularLocation>
</comment>
<dbReference type="Pfam" id="PF00593">
    <property type="entry name" value="TonB_dep_Rec_b-barrel"/>
    <property type="match status" value="1"/>
</dbReference>
<keyword evidence="7 10" id="KW-0472">Membrane</keyword>
<accession>A0ABT6Y7G6</accession>
<comment type="similarity">
    <text evidence="10 11">Belongs to the TonB-dependent receptor family.</text>
</comment>
<evidence type="ECO:0000259" key="13">
    <source>
        <dbReference type="Pfam" id="PF00593"/>
    </source>
</evidence>
<dbReference type="InterPro" id="IPR039426">
    <property type="entry name" value="TonB-dep_rcpt-like"/>
</dbReference>
<reference evidence="15 16" key="1">
    <citation type="submission" date="2023-05" db="EMBL/GenBank/DDBJ databases">
        <title>Novel species of genus Flectobacillus isolated from stream in China.</title>
        <authorList>
            <person name="Lu H."/>
        </authorList>
    </citation>
    <scope>NUCLEOTIDE SEQUENCE [LARGE SCALE GENOMIC DNA]</scope>
    <source>
        <strain evidence="15 16">KCTC 42575</strain>
    </source>
</reference>
<sequence length="780" mass="87935">MKKVYLLLLFTLCSCTLFAQKITISGFVREKGSQEILPYVSVRVPTLNIGTSANAYGFFSLTIPAKEQLDLEISQVGYQVKTISISAQKSQQITVELSVKNVVLEEVKVNSSQQEKLSEQTQMSLISLPVTQVKAVPAFLGEKDVLKTLQLFPGIQKGREGSTGLYVRGGGPDQNLLILDDATVYNANHLFGFFSVFNGDALKSIEMTKGGFPARYGGRLSSVIDMQMKEGNKEKLTGEFGIGLLSSRLTLEGPLKKEKTSFLIAARRTYADALLRPISGGEFPNMYFYDLNMKINYDLGAKDKIYLSGYLGRDAFSSKEQNYNYATQNENGFNWGNITTTLRWNHLFNEKLFSNTSLIFTNFDFKVFNTEESNKGLFSYQYESGIRDFSLKTDFDYLPNYQHSIKAGFLVTAHRFSPKALVLKDSRVDTASVQSTNINALESAVYVEDLWKINERLSINAGLRLSHFSVNQKNYLNLEPRFSAAYRLPNDAAIKASFARMNQYIHLLSNSGLGLPTDLWVSATDRVPPQTSQQVALGYVKDFSEKNFSLSIEGYYKKMDNIIGYKQGASFLLLDVGPDPQKINSIDWQENVTSGQGKAYGLELMLQRKTGRLTGWIAYTLSKVTHQFAELNDGKEFLPRYDRRHDISIVGIYQLKPMVTFSATWVYGTGNHLNVPIAEGNFNGLDHTGINSQISLYDNQNAFQAAAYHRLDLAMKFSKKKKHGERAWEIGVYNAYNRVNPFYYQINQVYDASTRQMGDSKLYRKGLFPIVPSITYSFKF</sequence>
<dbReference type="Gene3D" id="2.60.40.1120">
    <property type="entry name" value="Carboxypeptidase-like, regulatory domain"/>
    <property type="match status" value="1"/>
</dbReference>
<evidence type="ECO:0000256" key="11">
    <source>
        <dbReference type="RuleBase" id="RU003357"/>
    </source>
</evidence>
<evidence type="ECO:0000256" key="8">
    <source>
        <dbReference type="ARBA" id="ARBA00023170"/>
    </source>
</evidence>
<dbReference type="SUPFAM" id="SSF49464">
    <property type="entry name" value="Carboxypeptidase regulatory domain-like"/>
    <property type="match status" value="1"/>
</dbReference>
<evidence type="ECO:0000256" key="7">
    <source>
        <dbReference type="ARBA" id="ARBA00023136"/>
    </source>
</evidence>
<feature type="signal peptide" evidence="12">
    <location>
        <begin position="1"/>
        <end position="19"/>
    </location>
</feature>
<gene>
    <name evidence="15" type="ORF">QM524_09875</name>
</gene>
<feature type="domain" description="TonB-dependent receptor plug" evidence="14">
    <location>
        <begin position="142"/>
        <end position="219"/>
    </location>
</feature>
<dbReference type="InterPro" id="IPR037066">
    <property type="entry name" value="Plug_dom_sf"/>
</dbReference>
<evidence type="ECO:0000313" key="16">
    <source>
        <dbReference type="Proteomes" id="UP001236507"/>
    </source>
</evidence>
<keyword evidence="16" id="KW-1185">Reference proteome</keyword>
<dbReference type="PANTHER" id="PTHR30069:SF29">
    <property type="entry name" value="HEMOGLOBIN AND HEMOGLOBIN-HAPTOGLOBIN-BINDING PROTEIN 1-RELATED"/>
    <property type="match status" value="1"/>
</dbReference>
<keyword evidence="9 10" id="KW-0998">Cell outer membrane</keyword>
<dbReference type="Gene3D" id="2.40.170.20">
    <property type="entry name" value="TonB-dependent receptor, beta-barrel domain"/>
    <property type="match status" value="1"/>
</dbReference>
<evidence type="ECO:0000256" key="9">
    <source>
        <dbReference type="ARBA" id="ARBA00023237"/>
    </source>
</evidence>
<evidence type="ECO:0000256" key="1">
    <source>
        <dbReference type="ARBA" id="ARBA00004571"/>
    </source>
</evidence>
<keyword evidence="6 11" id="KW-0798">TonB box</keyword>
<evidence type="ECO:0000313" key="15">
    <source>
        <dbReference type="EMBL" id="MDI9859518.1"/>
    </source>
</evidence>
<keyword evidence="5 12" id="KW-0732">Signal</keyword>
<dbReference type="InterPro" id="IPR000531">
    <property type="entry name" value="Beta-barrel_TonB"/>
</dbReference>
<dbReference type="RefSeq" id="WP_283344443.1">
    <property type="nucleotide sequence ID" value="NZ_JASHIF010000008.1"/>
</dbReference>
<dbReference type="SUPFAM" id="SSF56935">
    <property type="entry name" value="Porins"/>
    <property type="match status" value="1"/>
</dbReference>
<dbReference type="PANTHER" id="PTHR30069">
    <property type="entry name" value="TONB-DEPENDENT OUTER MEMBRANE RECEPTOR"/>
    <property type="match status" value="1"/>
</dbReference>
<dbReference type="Gene3D" id="2.170.130.10">
    <property type="entry name" value="TonB-dependent receptor, plug domain"/>
    <property type="match status" value="1"/>
</dbReference>
<evidence type="ECO:0000256" key="6">
    <source>
        <dbReference type="ARBA" id="ARBA00023077"/>
    </source>
</evidence>
<keyword evidence="8 15" id="KW-0675">Receptor</keyword>
<evidence type="ECO:0000256" key="10">
    <source>
        <dbReference type="PROSITE-ProRule" id="PRU01360"/>
    </source>
</evidence>
<dbReference type="Pfam" id="PF13715">
    <property type="entry name" value="CarbopepD_reg_2"/>
    <property type="match status" value="1"/>
</dbReference>
<dbReference type="Proteomes" id="UP001236507">
    <property type="component" value="Unassembled WGS sequence"/>
</dbReference>
<dbReference type="InterPro" id="IPR008969">
    <property type="entry name" value="CarboxyPept-like_regulatory"/>
</dbReference>
<dbReference type="PROSITE" id="PS51257">
    <property type="entry name" value="PROKAR_LIPOPROTEIN"/>
    <property type="match status" value="1"/>
</dbReference>